<comment type="caution">
    <text evidence="1">The sequence shown here is derived from an EMBL/GenBank/DDBJ whole genome shotgun (WGS) entry which is preliminary data.</text>
</comment>
<evidence type="ECO:0000313" key="1">
    <source>
        <dbReference type="EMBL" id="EAY24369.1"/>
    </source>
</evidence>
<accession>A1ZZ47</accession>
<sequence>MFKTKRDDPAQNASNLTSEIQPGMWVYETSTPLLPMCVGRMLGFGMCEVVYGKYKPFQVYKRRIATLRPLKKTEMHIVDNANCREILQTVRQSLSF</sequence>
<name>A1ZZ47_MICM2</name>
<evidence type="ECO:0000313" key="2">
    <source>
        <dbReference type="Proteomes" id="UP000004095"/>
    </source>
</evidence>
<dbReference type="Proteomes" id="UP000004095">
    <property type="component" value="Unassembled WGS sequence"/>
</dbReference>
<keyword evidence="2" id="KW-1185">Reference proteome</keyword>
<gene>
    <name evidence="1" type="ORF">M23134_02735</name>
</gene>
<proteinExistence type="predicted"/>
<protein>
    <submittedName>
        <fullName evidence="1">Uncharacterized protein</fullName>
    </submittedName>
</protein>
<reference evidence="1 2" key="1">
    <citation type="submission" date="2007-01" db="EMBL/GenBank/DDBJ databases">
        <authorList>
            <person name="Haygood M."/>
            <person name="Podell S."/>
            <person name="Anderson C."/>
            <person name="Hopkinson B."/>
            <person name="Roe K."/>
            <person name="Barbeau K."/>
            <person name="Gaasterland T."/>
            <person name="Ferriera S."/>
            <person name="Johnson J."/>
            <person name="Kravitz S."/>
            <person name="Beeson K."/>
            <person name="Sutton G."/>
            <person name="Rogers Y.-H."/>
            <person name="Friedman R."/>
            <person name="Frazier M."/>
            <person name="Venter J.C."/>
        </authorList>
    </citation>
    <scope>NUCLEOTIDE SEQUENCE [LARGE SCALE GENOMIC DNA]</scope>
    <source>
        <strain evidence="1 2">ATCC 23134</strain>
    </source>
</reference>
<dbReference type="EMBL" id="AAWS01000072">
    <property type="protein sequence ID" value="EAY24369.1"/>
    <property type="molecule type" value="Genomic_DNA"/>
</dbReference>
<dbReference type="RefSeq" id="WP_002704999.1">
    <property type="nucleotide sequence ID" value="NZ_AAWS01000072.1"/>
</dbReference>
<dbReference type="AlphaFoldDB" id="A1ZZ47"/>
<organism evidence="1 2">
    <name type="scientific">Microscilla marina ATCC 23134</name>
    <dbReference type="NCBI Taxonomy" id="313606"/>
    <lineage>
        <taxon>Bacteria</taxon>
        <taxon>Pseudomonadati</taxon>
        <taxon>Bacteroidota</taxon>
        <taxon>Cytophagia</taxon>
        <taxon>Cytophagales</taxon>
        <taxon>Microscillaceae</taxon>
        <taxon>Microscilla</taxon>
    </lineage>
</organism>